<dbReference type="Proteomes" id="UP000215335">
    <property type="component" value="Unassembled WGS sequence"/>
</dbReference>
<accession>A0A232EV26</accession>
<evidence type="ECO:0000256" key="1">
    <source>
        <dbReference type="SAM" id="MobiDB-lite"/>
    </source>
</evidence>
<dbReference type="EMBL" id="NNAY01002065">
    <property type="protein sequence ID" value="OXU22185.1"/>
    <property type="molecule type" value="Genomic_DNA"/>
</dbReference>
<sequence length="67" mass="7766">MRAHIRLQEAPPPLNDRSPAKKDRRILTNCSRSSVFSSRRKASLTPNRARARGETRRELLLLLQWSV</sequence>
<evidence type="ECO:0000313" key="3">
    <source>
        <dbReference type="Proteomes" id="UP000215335"/>
    </source>
</evidence>
<protein>
    <submittedName>
        <fullName evidence="2">Uncharacterized protein</fullName>
    </submittedName>
</protein>
<feature type="region of interest" description="Disordered" evidence="1">
    <location>
        <begin position="1"/>
        <end position="51"/>
    </location>
</feature>
<comment type="caution">
    <text evidence="2">The sequence shown here is derived from an EMBL/GenBank/DDBJ whole genome shotgun (WGS) entry which is preliminary data.</text>
</comment>
<name>A0A232EV26_9HYME</name>
<keyword evidence="3" id="KW-1185">Reference proteome</keyword>
<evidence type="ECO:0000313" key="2">
    <source>
        <dbReference type="EMBL" id="OXU22185.1"/>
    </source>
</evidence>
<dbReference type="AlphaFoldDB" id="A0A232EV26"/>
<organism evidence="2 3">
    <name type="scientific">Trichomalopsis sarcophagae</name>
    <dbReference type="NCBI Taxonomy" id="543379"/>
    <lineage>
        <taxon>Eukaryota</taxon>
        <taxon>Metazoa</taxon>
        <taxon>Ecdysozoa</taxon>
        <taxon>Arthropoda</taxon>
        <taxon>Hexapoda</taxon>
        <taxon>Insecta</taxon>
        <taxon>Pterygota</taxon>
        <taxon>Neoptera</taxon>
        <taxon>Endopterygota</taxon>
        <taxon>Hymenoptera</taxon>
        <taxon>Apocrita</taxon>
        <taxon>Proctotrupomorpha</taxon>
        <taxon>Chalcidoidea</taxon>
        <taxon>Pteromalidae</taxon>
        <taxon>Pteromalinae</taxon>
        <taxon>Trichomalopsis</taxon>
    </lineage>
</organism>
<gene>
    <name evidence="2" type="ORF">TSAR_001153</name>
</gene>
<feature type="compositionally biased region" description="Polar residues" evidence="1">
    <location>
        <begin position="28"/>
        <end position="37"/>
    </location>
</feature>
<reference evidence="2 3" key="1">
    <citation type="journal article" date="2017" name="Curr. Biol.">
        <title>The Evolution of Venom by Co-option of Single-Copy Genes.</title>
        <authorList>
            <person name="Martinson E.O."/>
            <person name="Mrinalini"/>
            <person name="Kelkar Y.D."/>
            <person name="Chang C.H."/>
            <person name="Werren J.H."/>
        </authorList>
    </citation>
    <scope>NUCLEOTIDE SEQUENCE [LARGE SCALE GENOMIC DNA]</scope>
    <source>
        <strain evidence="2 3">Alberta</strain>
        <tissue evidence="2">Whole body</tissue>
    </source>
</reference>
<proteinExistence type="predicted"/>